<evidence type="ECO:0000313" key="7">
    <source>
        <dbReference type="EMBL" id="MDR7157052.1"/>
    </source>
</evidence>
<protein>
    <submittedName>
        <fullName evidence="7">Formate/nitrite transporter</fullName>
    </submittedName>
</protein>
<dbReference type="PANTHER" id="PTHR30520">
    <property type="entry name" value="FORMATE TRANSPORTER-RELATED"/>
    <property type="match status" value="1"/>
</dbReference>
<name>A0ABU1X7P0_SPHXE</name>
<proteinExistence type="inferred from homology"/>
<evidence type="ECO:0000256" key="6">
    <source>
        <dbReference type="SAM" id="Phobius"/>
    </source>
</evidence>
<keyword evidence="4 6" id="KW-0472">Membrane</keyword>
<feature type="transmembrane region" description="Helical" evidence="6">
    <location>
        <begin position="34"/>
        <end position="54"/>
    </location>
</feature>
<dbReference type="InterPro" id="IPR024002">
    <property type="entry name" value="For/NO2_transpt_CS"/>
</dbReference>
<dbReference type="InterPro" id="IPR000292">
    <property type="entry name" value="For/NO2_transpt"/>
</dbReference>
<evidence type="ECO:0000256" key="2">
    <source>
        <dbReference type="ARBA" id="ARBA00022692"/>
    </source>
</evidence>
<dbReference type="Pfam" id="PF01226">
    <property type="entry name" value="Form_Nir_trans"/>
    <property type="match status" value="1"/>
</dbReference>
<dbReference type="Gene3D" id="1.20.1080.10">
    <property type="entry name" value="Glycerol uptake facilitator protein"/>
    <property type="match status" value="1"/>
</dbReference>
<evidence type="ECO:0000256" key="3">
    <source>
        <dbReference type="ARBA" id="ARBA00022989"/>
    </source>
</evidence>
<keyword evidence="2 6" id="KW-0812">Transmembrane</keyword>
<gene>
    <name evidence="7" type="ORF">J2W40_003899</name>
</gene>
<organism evidence="7 8">
    <name type="scientific">Sphingobium xenophagum</name>
    <dbReference type="NCBI Taxonomy" id="121428"/>
    <lineage>
        <taxon>Bacteria</taxon>
        <taxon>Pseudomonadati</taxon>
        <taxon>Pseudomonadota</taxon>
        <taxon>Alphaproteobacteria</taxon>
        <taxon>Sphingomonadales</taxon>
        <taxon>Sphingomonadaceae</taxon>
        <taxon>Sphingobium</taxon>
    </lineage>
</organism>
<feature type="transmembrane region" description="Helical" evidence="6">
    <location>
        <begin position="225"/>
        <end position="252"/>
    </location>
</feature>
<dbReference type="PROSITE" id="PS01005">
    <property type="entry name" value="FORMATE_NITRITE_TP_1"/>
    <property type="match status" value="1"/>
</dbReference>
<feature type="transmembrane region" description="Helical" evidence="6">
    <location>
        <begin position="66"/>
        <end position="87"/>
    </location>
</feature>
<evidence type="ECO:0000313" key="8">
    <source>
        <dbReference type="Proteomes" id="UP001267638"/>
    </source>
</evidence>
<evidence type="ECO:0000256" key="1">
    <source>
        <dbReference type="ARBA" id="ARBA00004141"/>
    </source>
</evidence>
<comment type="subcellular location">
    <subcellularLocation>
        <location evidence="1">Membrane</location>
        <topology evidence="1">Multi-pass membrane protein</topology>
    </subcellularLocation>
</comment>
<comment type="similarity">
    <text evidence="5">Belongs to the FNT transporter (TC 1.A.16) family.</text>
</comment>
<sequence>MAEAIFDDPIGEKIAAAAPEVLADKAKKPWARMLILAIMAGAFIAFGSIAALVAQADMGDGGAVRLLSGLAFSVGLMMVMIVGAELFTGNTMMLLPMTTGDLKPGRMFGAWTLVWVGNLIGALIIALLFAGSGGLGDGVGEAAITLADDKLAKSPAAIFCSAILANMLVCLAVWMSMNARTIPGKAVSILGPVMIFVAAGLEHSIANMSLLPLGWLAAPGASPDLIGGLLNLAFSTVGNVIGGGAVAVAIAFGHDRLRQSAG</sequence>
<dbReference type="PROSITE" id="PS01006">
    <property type="entry name" value="FORMATE_NITRITE_TP_2"/>
    <property type="match status" value="1"/>
</dbReference>
<keyword evidence="8" id="KW-1185">Reference proteome</keyword>
<dbReference type="Proteomes" id="UP001267638">
    <property type="component" value="Unassembled WGS sequence"/>
</dbReference>
<dbReference type="InterPro" id="IPR023271">
    <property type="entry name" value="Aquaporin-like"/>
</dbReference>
<evidence type="ECO:0000256" key="4">
    <source>
        <dbReference type="ARBA" id="ARBA00023136"/>
    </source>
</evidence>
<keyword evidence="3 6" id="KW-1133">Transmembrane helix</keyword>
<dbReference type="RefSeq" id="WP_310227586.1">
    <property type="nucleotide sequence ID" value="NZ_JAVDWV010000027.1"/>
</dbReference>
<comment type="caution">
    <text evidence="7">The sequence shown here is derived from an EMBL/GenBank/DDBJ whole genome shotgun (WGS) entry which is preliminary data.</text>
</comment>
<accession>A0ABU1X7P0</accession>
<dbReference type="PANTHER" id="PTHR30520:SF6">
    <property type="entry name" value="FORMATE_NITRATE FAMILY TRANSPORTER (EUROFUNG)"/>
    <property type="match status" value="1"/>
</dbReference>
<feature type="transmembrane region" description="Helical" evidence="6">
    <location>
        <begin position="108"/>
        <end position="130"/>
    </location>
</feature>
<dbReference type="EMBL" id="JAVDWV010000027">
    <property type="protein sequence ID" value="MDR7157052.1"/>
    <property type="molecule type" value="Genomic_DNA"/>
</dbReference>
<feature type="transmembrane region" description="Helical" evidence="6">
    <location>
        <begin position="186"/>
        <end position="205"/>
    </location>
</feature>
<evidence type="ECO:0000256" key="5">
    <source>
        <dbReference type="ARBA" id="ARBA00049660"/>
    </source>
</evidence>
<reference evidence="7 8" key="1">
    <citation type="submission" date="2023-07" db="EMBL/GenBank/DDBJ databases">
        <title>Sorghum-associated microbial communities from plants grown in Nebraska, USA.</title>
        <authorList>
            <person name="Schachtman D."/>
        </authorList>
    </citation>
    <scope>NUCLEOTIDE SEQUENCE [LARGE SCALE GENOMIC DNA]</scope>
    <source>
        <strain evidence="7 8">4256</strain>
    </source>
</reference>
<feature type="transmembrane region" description="Helical" evidence="6">
    <location>
        <begin position="156"/>
        <end position="174"/>
    </location>
</feature>